<dbReference type="PATRIC" id="fig|1398.25.peg.3683"/>
<reference evidence="1 2" key="1">
    <citation type="submission" date="2016-01" db="EMBL/GenBank/DDBJ databases">
        <title>Genome Sequences of Twelve Sporeforming Bacillus Species Isolated from Foods.</title>
        <authorList>
            <person name="Berendsen E.M."/>
            <person name="Wells-Bennik M.H."/>
            <person name="Krawcyk A.O."/>
            <person name="De Jong A."/>
            <person name="Holsappel S."/>
            <person name="Eijlander R.T."/>
            <person name="Kuipers O.P."/>
        </authorList>
    </citation>
    <scope>NUCLEOTIDE SEQUENCE [LARGE SCALE GENOMIC DNA]</scope>
    <source>
        <strain evidence="1 2">B4099</strain>
    </source>
</reference>
<dbReference type="RefSeq" id="WP_259299165.1">
    <property type="nucleotide sequence ID" value="NZ_CABJCT010000046.1"/>
</dbReference>
<evidence type="ECO:0000313" key="1">
    <source>
        <dbReference type="EMBL" id="KYC73236.1"/>
    </source>
</evidence>
<protein>
    <submittedName>
        <fullName evidence="1">Uncharacterized protein</fullName>
    </submittedName>
</protein>
<evidence type="ECO:0000313" key="2">
    <source>
        <dbReference type="Proteomes" id="UP000075304"/>
    </source>
</evidence>
<dbReference type="Proteomes" id="UP000075304">
    <property type="component" value="Unassembled WGS sequence"/>
</dbReference>
<gene>
    <name evidence="1" type="ORF">B4099_1960</name>
</gene>
<organism evidence="1 2">
    <name type="scientific">Heyndrickxia coagulans</name>
    <name type="common">Weizmannia coagulans</name>
    <dbReference type="NCBI Taxonomy" id="1398"/>
    <lineage>
        <taxon>Bacteria</taxon>
        <taxon>Bacillati</taxon>
        <taxon>Bacillota</taxon>
        <taxon>Bacilli</taxon>
        <taxon>Bacillales</taxon>
        <taxon>Bacillaceae</taxon>
        <taxon>Heyndrickxia</taxon>
    </lineage>
</organism>
<comment type="caution">
    <text evidence="1">The sequence shown here is derived from an EMBL/GenBank/DDBJ whole genome shotgun (WGS) entry which is preliminary data.</text>
</comment>
<proteinExistence type="predicted"/>
<name>A0A150KIB3_HEYCO</name>
<dbReference type="AlphaFoldDB" id="A0A150KIB3"/>
<sequence>MKMANTAAIPSIVRESPLFLMKAEIFAHRNGGKIPGHQQQLNDL</sequence>
<dbReference type="EMBL" id="LQYI01000009">
    <property type="protein sequence ID" value="KYC73236.1"/>
    <property type="molecule type" value="Genomic_DNA"/>
</dbReference>
<accession>A0A150KIB3</accession>